<reference evidence="15 16" key="1">
    <citation type="submission" date="2024-06" db="EMBL/GenBank/DDBJ databases">
        <authorList>
            <person name="Pan Q."/>
            <person name="Wen M."/>
            <person name="Jouanno E."/>
            <person name="Zahm M."/>
            <person name="Klopp C."/>
            <person name="Cabau C."/>
            <person name="Louis A."/>
            <person name="Berthelot C."/>
            <person name="Parey E."/>
            <person name="Roest Crollius H."/>
            <person name="Montfort J."/>
            <person name="Robinson-Rechavi M."/>
            <person name="Bouchez O."/>
            <person name="Lampietro C."/>
            <person name="Lopez Roques C."/>
            <person name="Donnadieu C."/>
            <person name="Postlethwait J."/>
            <person name="Bobe J."/>
            <person name="Verreycken H."/>
            <person name="Guiguen Y."/>
        </authorList>
    </citation>
    <scope>NUCLEOTIDE SEQUENCE [LARGE SCALE GENOMIC DNA]</scope>
    <source>
        <strain evidence="15">Up_M1</strain>
        <tissue evidence="15">Testis</tissue>
    </source>
</reference>
<evidence type="ECO:0000256" key="4">
    <source>
        <dbReference type="ARBA" id="ARBA00022737"/>
    </source>
</evidence>
<feature type="domain" description="TNFR-Cys" evidence="14">
    <location>
        <begin position="87"/>
        <end position="128"/>
    </location>
</feature>
<protein>
    <submittedName>
        <fullName evidence="15">Uncharacterized protein</fullName>
    </submittedName>
</protein>
<dbReference type="AlphaFoldDB" id="A0ABD0W3P3"/>
<dbReference type="GO" id="GO:0016020">
    <property type="term" value="C:membrane"/>
    <property type="evidence" value="ECO:0007669"/>
    <property type="project" value="UniProtKB-SubCell"/>
</dbReference>
<feature type="compositionally biased region" description="Low complexity" evidence="10">
    <location>
        <begin position="305"/>
        <end position="335"/>
    </location>
</feature>
<evidence type="ECO:0000256" key="5">
    <source>
        <dbReference type="ARBA" id="ARBA00023136"/>
    </source>
</evidence>
<feature type="region of interest" description="Disordered" evidence="10">
    <location>
        <begin position="244"/>
        <end position="341"/>
    </location>
</feature>
<keyword evidence="7" id="KW-0675">Receptor</keyword>
<feature type="repeat" description="TNFR-Cys" evidence="9">
    <location>
        <begin position="129"/>
        <end position="169"/>
    </location>
</feature>
<comment type="caution">
    <text evidence="15">The sequence shown here is derived from an EMBL/GenBank/DDBJ whole genome shotgun (WGS) entry which is preliminary data.</text>
</comment>
<keyword evidence="4" id="KW-0677">Repeat</keyword>
<proteinExistence type="predicted"/>
<evidence type="ECO:0000256" key="8">
    <source>
        <dbReference type="ARBA" id="ARBA00023180"/>
    </source>
</evidence>
<feature type="disulfide bond" evidence="9">
    <location>
        <begin position="107"/>
        <end position="120"/>
    </location>
</feature>
<keyword evidence="8" id="KW-0325">Glycoprotein</keyword>
<dbReference type="Gene3D" id="2.10.50.10">
    <property type="entry name" value="Tumor Necrosis Factor Receptor, subunit A, domain 2"/>
    <property type="match status" value="2"/>
</dbReference>
<evidence type="ECO:0000256" key="11">
    <source>
        <dbReference type="SAM" id="Phobius"/>
    </source>
</evidence>
<sequence length="449" mass="49907">MNFNQKFMKCSILACLLCSSLLCRAEELSRVVAAQWSGDDRNHTLRHRVCLENKQYQFQGRCCLNCPAGTFVQKECDQDMNLGTCEPCELGLTFTEHSNGMPQCLHCTHCRMDQIQTAACTHVADTQCQCRGGTFCVPEQACEVCKRCAKCKADEEVVKKCTHISNTVCRKRNFTPTIHPQTPSIAAPSPPDTTVNPWVMLLLPFLVLVGIGVWLYIKRPCRSQPVCLSGSGSHCDSSEIVKIPIDESGPTAEERQNSQNAGLEGEDRDEGRPESRPLLLQETQGVLIKASPPSGLGEDDDRGLGDSLPNTTSSSQASLSSSPQPSPPTQRLQPTAGDDPLQKRLVPLLGEETSLRKSFDLFDEELDVRIHNKFFRYIGVHDNHIKMAENARPCDKVYDLLKNWMQKEGLKADINALLQALLSLDQRRSAESIAFAAIQRGYYKHEDTP</sequence>
<dbReference type="InterPro" id="IPR001368">
    <property type="entry name" value="TNFR/NGFR_Cys_rich_reg"/>
</dbReference>
<keyword evidence="5 11" id="KW-0472">Membrane</keyword>
<dbReference type="Pfam" id="PF00531">
    <property type="entry name" value="Death"/>
    <property type="match status" value="1"/>
</dbReference>
<evidence type="ECO:0000313" key="15">
    <source>
        <dbReference type="EMBL" id="KAL0965370.1"/>
    </source>
</evidence>
<dbReference type="SUPFAM" id="SSF47986">
    <property type="entry name" value="DEATH domain"/>
    <property type="match status" value="1"/>
</dbReference>
<dbReference type="InterPro" id="IPR011029">
    <property type="entry name" value="DEATH-like_dom_sf"/>
</dbReference>
<organism evidence="15 16">
    <name type="scientific">Umbra pygmaea</name>
    <name type="common">Eastern mudminnow</name>
    <dbReference type="NCBI Taxonomy" id="75934"/>
    <lineage>
        <taxon>Eukaryota</taxon>
        <taxon>Metazoa</taxon>
        <taxon>Chordata</taxon>
        <taxon>Craniata</taxon>
        <taxon>Vertebrata</taxon>
        <taxon>Euteleostomi</taxon>
        <taxon>Actinopterygii</taxon>
        <taxon>Neopterygii</taxon>
        <taxon>Teleostei</taxon>
        <taxon>Protacanthopterygii</taxon>
        <taxon>Esociformes</taxon>
        <taxon>Umbridae</taxon>
        <taxon>Umbra</taxon>
    </lineage>
</organism>
<dbReference type="InterPro" id="IPR034029">
    <property type="entry name" value="TNFRSF10A/B_death"/>
</dbReference>
<keyword evidence="3 12" id="KW-0732">Signal</keyword>
<comment type="caution">
    <text evidence="9">Lacks conserved residue(s) required for the propagation of feature annotation.</text>
</comment>
<feature type="disulfide bond" evidence="9">
    <location>
        <begin position="130"/>
        <end position="145"/>
    </location>
</feature>
<dbReference type="InterPro" id="IPR034024">
    <property type="entry name" value="TNFRSF10_N"/>
</dbReference>
<feature type="transmembrane region" description="Helical" evidence="11">
    <location>
        <begin position="198"/>
        <end position="217"/>
    </location>
</feature>
<dbReference type="Pfam" id="PF00020">
    <property type="entry name" value="TNFR_c6"/>
    <property type="match status" value="2"/>
</dbReference>
<dbReference type="PANTHER" id="PTHR46330:SF6">
    <property type="entry name" value="HEMATOPOIETIC DEATH RECEPTOR-RELATED"/>
    <property type="match status" value="1"/>
</dbReference>
<evidence type="ECO:0000256" key="10">
    <source>
        <dbReference type="SAM" id="MobiDB-lite"/>
    </source>
</evidence>
<feature type="domain" description="Death" evidence="13">
    <location>
        <begin position="373"/>
        <end position="437"/>
    </location>
</feature>
<evidence type="ECO:0000256" key="9">
    <source>
        <dbReference type="PROSITE-ProRule" id="PRU00206"/>
    </source>
</evidence>
<dbReference type="Proteomes" id="UP001557470">
    <property type="component" value="Unassembled WGS sequence"/>
</dbReference>
<name>A0ABD0W3P3_UMBPY</name>
<evidence type="ECO:0000259" key="14">
    <source>
        <dbReference type="PROSITE" id="PS50050"/>
    </source>
</evidence>
<keyword evidence="11" id="KW-1133">Transmembrane helix</keyword>
<feature type="signal peptide" evidence="12">
    <location>
        <begin position="1"/>
        <end position="25"/>
    </location>
</feature>
<evidence type="ECO:0000256" key="1">
    <source>
        <dbReference type="ARBA" id="ARBA00004370"/>
    </source>
</evidence>
<feature type="repeat" description="TNFR-Cys" evidence="9">
    <location>
        <begin position="87"/>
        <end position="128"/>
    </location>
</feature>
<accession>A0ABD0W3P3</accession>
<feature type="disulfide bond" evidence="9">
    <location>
        <begin position="110"/>
        <end position="128"/>
    </location>
</feature>
<dbReference type="InterPro" id="IPR052491">
    <property type="entry name" value="TNFRSF10"/>
</dbReference>
<evidence type="ECO:0000256" key="3">
    <source>
        <dbReference type="ARBA" id="ARBA00022729"/>
    </source>
</evidence>
<dbReference type="PANTHER" id="PTHR46330">
    <property type="entry name" value="TUMOR NECROSIS FACTOR RECEPTOR SUPERFAMILY MEMBER 10B"/>
    <property type="match status" value="1"/>
</dbReference>
<comment type="subcellular location">
    <subcellularLocation>
        <location evidence="1">Membrane</location>
    </subcellularLocation>
</comment>
<dbReference type="InterPro" id="IPR000488">
    <property type="entry name" value="Death_dom"/>
</dbReference>
<evidence type="ECO:0000256" key="12">
    <source>
        <dbReference type="SAM" id="SignalP"/>
    </source>
</evidence>
<keyword evidence="16" id="KW-1185">Reference proteome</keyword>
<evidence type="ECO:0000256" key="2">
    <source>
        <dbReference type="ARBA" id="ARBA00022703"/>
    </source>
</evidence>
<dbReference type="EMBL" id="JAGEUA010000009">
    <property type="protein sequence ID" value="KAL0965370.1"/>
    <property type="molecule type" value="Genomic_DNA"/>
</dbReference>
<dbReference type="PROSITE" id="PS50050">
    <property type="entry name" value="TNFR_NGFR_2"/>
    <property type="match status" value="2"/>
</dbReference>
<evidence type="ECO:0000313" key="16">
    <source>
        <dbReference type="Proteomes" id="UP001557470"/>
    </source>
</evidence>
<evidence type="ECO:0000256" key="6">
    <source>
        <dbReference type="ARBA" id="ARBA00023157"/>
    </source>
</evidence>
<gene>
    <name evidence="15" type="ORF">UPYG_G00280400</name>
</gene>
<feature type="domain" description="TNFR-Cys" evidence="14">
    <location>
        <begin position="129"/>
        <end position="169"/>
    </location>
</feature>
<keyword evidence="11" id="KW-0812">Transmembrane</keyword>
<dbReference type="CDD" id="cd10580">
    <property type="entry name" value="TNFRSF10"/>
    <property type="match status" value="1"/>
</dbReference>
<keyword evidence="2" id="KW-0053">Apoptosis</keyword>
<feature type="disulfide bond" evidence="9">
    <location>
        <begin position="151"/>
        <end position="169"/>
    </location>
</feature>
<evidence type="ECO:0000256" key="7">
    <source>
        <dbReference type="ARBA" id="ARBA00023170"/>
    </source>
</evidence>
<feature type="chain" id="PRO_5044883461" evidence="12">
    <location>
        <begin position="26"/>
        <end position="449"/>
    </location>
</feature>
<dbReference type="SUPFAM" id="SSF57586">
    <property type="entry name" value="TNF receptor-like"/>
    <property type="match status" value="2"/>
</dbReference>
<dbReference type="CDD" id="cd08315">
    <property type="entry name" value="Death_TRAILR_DR4_DR5"/>
    <property type="match status" value="1"/>
</dbReference>
<dbReference type="Gene3D" id="1.10.533.10">
    <property type="entry name" value="Death Domain, Fas"/>
    <property type="match status" value="1"/>
</dbReference>
<keyword evidence="6 9" id="KW-1015">Disulfide bond</keyword>
<evidence type="ECO:0000259" key="13">
    <source>
        <dbReference type="PROSITE" id="PS50017"/>
    </source>
</evidence>
<dbReference type="PROSITE" id="PS50017">
    <property type="entry name" value="DEATH_DOMAIN"/>
    <property type="match status" value="1"/>
</dbReference>
<dbReference type="SMART" id="SM00208">
    <property type="entry name" value="TNFR"/>
    <property type="match status" value="3"/>
</dbReference>
<dbReference type="GO" id="GO:0006915">
    <property type="term" value="P:apoptotic process"/>
    <property type="evidence" value="ECO:0007669"/>
    <property type="project" value="UniProtKB-KW"/>
</dbReference>
<feature type="disulfide bond" evidence="9">
    <location>
        <begin position="148"/>
        <end position="161"/>
    </location>
</feature>